<protein>
    <recommendedName>
        <fullName evidence="3">Cyclic lactone autoinducer peptide</fullName>
    </recommendedName>
</protein>
<sequence>MKFLKSSLTKKSMKMIGSLALFLGGIVLVPTSLVSGHQPKCPDELLK</sequence>
<evidence type="ECO:0008006" key="3">
    <source>
        <dbReference type="Google" id="ProtNLM"/>
    </source>
</evidence>
<dbReference type="OrthoDB" id="1931517at2"/>
<organism evidence="1 2">
    <name type="scientific">Clostridium tyrobutyricum DIVETGP</name>
    <dbReference type="NCBI Taxonomy" id="1408889"/>
    <lineage>
        <taxon>Bacteria</taxon>
        <taxon>Bacillati</taxon>
        <taxon>Bacillota</taxon>
        <taxon>Clostridia</taxon>
        <taxon>Eubacteriales</taxon>
        <taxon>Clostridiaceae</taxon>
        <taxon>Clostridium</taxon>
    </lineage>
</organism>
<keyword evidence="2" id="KW-1185">Reference proteome</keyword>
<comment type="caution">
    <text evidence="1">The sequence shown here is derived from an EMBL/GenBank/DDBJ whole genome shotgun (WGS) entry which is preliminary data.</text>
</comment>
<reference evidence="1 2" key="1">
    <citation type="journal article" date="2015" name="Genome Announc.">
        <title>Draft Genome Sequence of Clostridium tyrobutyricum Strain DIVETGP, Isolated from Cow's Milk for Grana Padano Production.</title>
        <authorList>
            <person name="Soggiu A."/>
            <person name="Piras C."/>
            <person name="Gaiarsa S."/>
            <person name="Sassera D."/>
            <person name="Roncada P."/>
            <person name="Bendixen E."/>
            <person name="Brasca M."/>
            <person name="Bonizzi L."/>
        </authorList>
    </citation>
    <scope>NUCLEOTIDE SEQUENCE [LARGE SCALE GENOMIC DNA]</scope>
    <source>
        <strain evidence="1 2">DIVETGP</strain>
    </source>
</reference>
<name>W6N529_CLOTY</name>
<proteinExistence type="predicted"/>
<gene>
    <name evidence="1" type="ORF">CTDIVETGP_1215</name>
</gene>
<dbReference type="AlphaFoldDB" id="W6N529"/>
<dbReference type="InterPro" id="IPR009229">
    <property type="entry name" value="AgrD"/>
</dbReference>
<dbReference type="Proteomes" id="UP000019482">
    <property type="component" value="Unassembled WGS sequence"/>
</dbReference>
<accession>W6N529</accession>
<dbReference type="EMBL" id="CBXI010000019">
    <property type="protein sequence ID" value="CDL91145.1"/>
    <property type="molecule type" value="Genomic_DNA"/>
</dbReference>
<evidence type="ECO:0000313" key="2">
    <source>
        <dbReference type="Proteomes" id="UP000019482"/>
    </source>
</evidence>
<dbReference type="GeneID" id="41185983"/>
<evidence type="ECO:0000313" key="1">
    <source>
        <dbReference type="EMBL" id="CDL91145.1"/>
    </source>
</evidence>
<dbReference type="RefSeq" id="WP_017750981.1">
    <property type="nucleotide sequence ID" value="NZ_CBXI010000019.1"/>
</dbReference>
<dbReference type="NCBIfam" id="TIGR04223">
    <property type="entry name" value="quorum_AgrD"/>
    <property type="match status" value="1"/>
</dbReference>